<gene>
    <name evidence="4" type="ORF">BPA01_48030</name>
</gene>
<evidence type="ECO:0000313" key="5">
    <source>
        <dbReference type="Proteomes" id="UP000316882"/>
    </source>
</evidence>
<reference evidence="4 5" key="1">
    <citation type="submission" date="2019-06" db="EMBL/GenBank/DDBJ databases">
        <title>Whole genome shotgun sequence of Brevibacillus parabrevis NBRC 12334.</title>
        <authorList>
            <person name="Hosoyama A."/>
            <person name="Uohara A."/>
            <person name="Ohji S."/>
            <person name="Ichikawa N."/>
        </authorList>
    </citation>
    <scope>NUCLEOTIDE SEQUENCE [LARGE SCALE GENOMIC DNA]</scope>
    <source>
        <strain evidence="4 5">NBRC 12334</strain>
    </source>
</reference>
<feature type="chain" id="PRO_5038481994" evidence="3">
    <location>
        <begin position="20"/>
        <end position="351"/>
    </location>
</feature>
<dbReference type="GeneID" id="87611723"/>
<dbReference type="CDD" id="cd13544">
    <property type="entry name" value="PBP2_Fbp_like_1"/>
    <property type="match status" value="1"/>
</dbReference>
<name>A0A4Y3PP96_BREPA</name>
<keyword evidence="2" id="KW-0408">Iron</keyword>
<dbReference type="GO" id="GO:0030976">
    <property type="term" value="F:thiamine pyrophosphate binding"/>
    <property type="evidence" value="ECO:0007669"/>
    <property type="project" value="TreeGrafter"/>
</dbReference>
<protein>
    <submittedName>
        <fullName evidence="4">Putative 2-aminoethylphosphonate ABC transporter substrate-binding protein</fullName>
    </submittedName>
</protein>
<dbReference type="AlphaFoldDB" id="A0A4Y3PP96"/>
<keyword evidence="1 3" id="KW-0732">Signal</keyword>
<proteinExistence type="predicted"/>
<dbReference type="InterPro" id="IPR017663">
    <property type="entry name" value="ABC_2-AEP-bd"/>
</dbReference>
<keyword evidence="5" id="KW-1185">Reference proteome</keyword>
<dbReference type="Proteomes" id="UP000316882">
    <property type="component" value="Unassembled WGS sequence"/>
</dbReference>
<dbReference type="PANTHER" id="PTHR30006:SF2">
    <property type="entry name" value="ABC TRANSPORTER SUBSTRATE-BINDING PROTEIN"/>
    <property type="match status" value="1"/>
</dbReference>
<organism evidence="4 5">
    <name type="scientific">Brevibacillus parabrevis</name>
    <dbReference type="NCBI Taxonomy" id="54914"/>
    <lineage>
        <taxon>Bacteria</taxon>
        <taxon>Bacillati</taxon>
        <taxon>Bacillota</taxon>
        <taxon>Bacilli</taxon>
        <taxon>Bacillales</taxon>
        <taxon>Paenibacillaceae</taxon>
        <taxon>Brevibacillus</taxon>
    </lineage>
</organism>
<comment type="caution">
    <text evidence="4">The sequence shown here is derived from an EMBL/GenBank/DDBJ whole genome shotgun (WGS) entry which is preliminary data.</text>
</comment>
<keyword evidence="2" id="KW-0479">Metal-binding</keyword>
<evidence type="ECO:0000256" key="3">
    <source>
        <dbReference type="SAM" id="SignalP"/>
    </source>
</evidence>
<dbReference type="PROSITE" id="PS51257">
    <property type="entry name" value="PROKAR_LIPOPROTEIN"/>
    <property type="match status" value="1"/>
</dbReference>
<evidence type="ECO:0000313" key="4">
    <source>
        <dbReference type="EMBL" id="GEB35223.1"/>
    </source>
</evidence>
<dbReference type="NCBIfam" id="TIGR03261">
    <property type="entry name" value="phnS2"/>
    <property type="match status" value="1"/>
</dbReference>
<dbReference type="Pfam" id="PF13343">
    <property type="entry name" value="SBP_bac_6"/>
    <property type="match status" value="1"/>
</dbReference>
<dbReference type="GO" id="GO:0046872">
    <property type="term" value="F:metal ion binding"/>
    <property type="evidence" value="ECO:0007669"/>
    <property type="project" value="UniProtKB-KW"/>
</dbReference>
<dbReference type="PANTHER" id="PTHR30006">
    <property type="entry name" value="THIAMINE-BINDING PERIPLASMIC PROTEIN-RELATED"/>
    <property type="match status" value="1"/>
</dbReference>
<dbReference type="GO" id="GO:0015888">
    <property type="term" value="P:thiamine transport"/>
    <property type="evidence" value="ECO:0007669"/>
    <property type="project" value="TreeGrafter"/>
</dbReference>
<dbReference type="SUPFAM" id="SSF53850">
    <property type="entry name" value="Periplasmic binding protein-like II"/>
    <property type="match status" value="1"/>
</dbReference>
<accession>A0A4Y3PP96</accession>
<dbReference type="EMBL" id="BJMH01000036">
    <property type="protein sequence ID" value="GEB35223.1"/>
    <property type="molecule type" value="Genomic_DNA"/>
</dbReference>
<dbReference type="InterPro" id="IPR026045">
    <property type="entry name" value="Ferric-bd"/>
</dbReference>
<dbReference type="RefSeq" id="WP_122964694.1">
    <property type="nucleotide sequence ID" value="NZ_BJMH01000036.1"/>
</dbReference>
<feature type="signal peptide" evidence="3">
    <location>
        <begin position="1"/>
        <end position="19"/>
    </location>
</feature>
<dbReference type="Gene3D" id="3.40.190.10">
    <property type="entry name" value="Periplasmic binding protein-like II"/>
    <property type="match status" value="2"/>
</dbReference>
<evidence type="ECO:0000256" key="2">
    <source>
        <dbReference type="PIRSR" id="PIRSR002825-1"/>
    </source>
</evidence>
<dbReference type="GO" id="GO:0030975">
    <property type="term" value="F:thiamine binding"/>
    <property type="evidence" value="ECO:0007669"/>
    <property type="project" value="TreeGrafter"/>
</dbReference>
<sequence length="351" mass="38217">MKKWIGSMVVGILAAALLAGCGQSGGSTGAKSGSAELTVYTALEDDQLKAYVEAFNRAHPEIKLNIVRDSTGVIVAKLIAEKDNPKADVVWGTAATELLGAEFQGVLEGYTPKGIERISPEFKDSKDPAHWVGIDAFETAFVVNTKELEKRNLPIPKSYADLTKPEYKGLIVMPNPASSGTGFFTVAAWIELYGDKEAWGYMDKLHDNIALYTHSGSKPAKMAAAGEYPIGISFGYRGITEKKKGAPLEIVFPPEGAGWDVEANALVKKAEIKPEAKLFLDWAISDEAMKEYNKNFAIITVNNASTTLPEGYTKDPLSQLIHNDLNETAKARPAILEEWNKRYSTKSEPKS</sequence>
<feature type="binding site" evidence="2">
    <location>
        <position position="236"/>
    </location>
    <ligand>
        <name>Fe cation</name>
        <dbReference type="ChEBI" id="CHEBI:24875"/>
    </ligand>
</feature>
<dbReference type="GO" id="GO:0030288">
    <property type="term" value="C:outer membrane-bounded periplasmic space"/>
    <property type="evidence" value="ECO:0007669"/>
    <property type="project" value="TreeGrafter"/>
</dbReference>
<evidence type="ECO:0000256" key="1">
    <source>
        <dbReference type="ARBA" id="ARBA00022729"/>
    </source>
</evidence>
<dbReference type="PIRSF" id="PIRSF002825">
    <property type="entry name" value="CfbpA"/>
    <property type="match status" value="1"/>
</dbReference>